<keyword evidence="5" id="KW-1185">Reference proteome</keyword>
<dbReference type="InterPro" id="IPR056884">
    <property type="entry name" value="NPHP3-like_N"/>
</dbReference>
<evidence type="ECO:0000313" key="5">
    <source>
        <dbReference type="Proteomes" id="UP000244855"/>
    </source>
</evidence>
<dbReference type="EMBL" id="KZ805318">
    <property type="protein sequence ID" value="PVI04854.1"/>
    <property type="molecule type" value="Genomic_DNA"/>
</dbReference>
<evidence type="ECO:0000256" key="1">
    <source>
        <dbReference type="ARBA" id="ARBA00022737"/>
    </source>
</evidence>
<proteinExistence type="predicted"/>
<dbReference type="Proteomes" id="UP000244855">
    <property type="component" value="Unassembled WGS sequence"/>
</dbReference>
<dbReference type="OrthoDB" id="427518at2759"/>
<keyword evidence="1" id="KW-0677">Repeat</keyword>
<dbReference type="Pfam" id="PF24883">
    <property type="entry name" value="NPHP3_N"/>
    <property type="match status" value="1"/>
</dbReference>
<evidence type="ECO:0000256" key="2">
    <source>
        <dbReference type="SAM" id="MobiDB-lite"/>
    </source>
</evidence>
<sequence length="227" mass="26461">MKAFLNGYGSTKSIKTGHHRKNPEFSISKENQEVAKVRLRNISRATWYNDEIPNSIEDGLQKNHQIMLQSILYQFLGKGETFFYNGFQFQYRSQQQLGSVTHWDYASLKTLFRSLEDFPLNRRIYIVIDSVDESDESNRREILELFVKVCGHAKRSVIKVFVASRPVGQLEVHKAQIQNLIVLQNETKHDIDNVTNAFLDRLMLWRVHTKAKKHIVVNAEGVFYGWS</sequence>
<dbReference type="PANTHER" id="PTHR10039">
    <property type="entry name" value="AMELOGENIN"/>
    <property type="match status" value="1"/>
</dbReference>
<feature type="domain" description="Nephrocystin 3-like N-terminal" evidence="3">
    <location>
        <begin position="59"/>
        <end position="165"/>
    </location>
</feature>
<name>A0A2V1E5B2_9PLEO</name>
<gene>
    <name evidence="4" type="ORF">DM02DRAFT_651292</name>
</gene>
<reference evidence="4 5" key="1">
    <citation type="journal article" date="2018" name="Sci. Rep.">
        <title>Comparative genomics provides insights into the lifestyle and reveals functional heterogeneity of dark septate endophytic fungi.</title>
        <authorList>
            <person name="Knapp D.G."/>
            <person name="Nemeth J.B."/>
            <person name="Barry K."/>
            <person name="Hainaut M."/>
            <person name="Henrissat B."/>
            <person name="Johnson J."/>
            <person name="Kuo A."/>
            <person name="Lim J.H.P."/>
            <person name="Lipzen A."/>
            <person name="Nolan M."/>
            <person name="Ohm R.A."/>
            <person name="Tamas L."/>
            <person name="Grigoriev I.V."/>
            <person name="Spatafora J.W."/>
            <person name="Nagy L.G."/>
            <person name="Kovacs G.M."/>
        </authorList>
    </citation>
    <scope>NUCLEOTIDE SEQUENCE [LARGE SCALE GENOMIC DNA]</scope>
    <source>
        <strain evidence="4 5">DSE2036</strain>
    </source>
</reference>
<protein>
    <recommendedName>
        <fullName evidence="3">Nephrocystin 3-like N-terminal domain-containing protein</fullName>
    </recommendedName>
</protein>
<evidence type="ECO:0000313" key="4">
    <source>
        <dbReference type="EMBL" id="PVI04854.1"/>
    </source>
</evidence>
<dbReference type="AlphaFoldDB" id="A0A2V1E5B2"/>
<evidence type="ECO:0000259" key="3">
    <source>
        <dbReference type="Pfam" id="PF24883"/>
    </source>
</evidence>
<feature type="region of interest" description="Disordered" evidence="2">
    <location>
        <begin position="1"/>
        <end position="24"/>
    </location>
</feature>
<dbReference type="STRING" id="97972.A0A2V1E5B2"/>
<accession>A0A2V1E5B2</accession>
<organism evidence="4 5">
    <name type="scientific">Periconia macrospinosa</name>
    <dbReference type="NCBI Taxonomy" id="97972"/>
    <lineage>
        <taxon>Eukaryota</taxon>
        <taxon>Fungi</taxon>
        <taxon>Dikarya</taxon>
        <taxon>Ascomycota</taxon>
        <taxon>Pezizomycotina</taxon>
        <taxon>Dothideomycetes</taxon>
        <taxon>Pleosporomycetidae</taxon>
        <taxon>Pleosporales</taxon>
        <taxon>Massarineae</taxon>
        <taxon>Periconiaceae</taxon>
        <taxon>Periconia</taxon>
    </lineage>
</organism>